<dbReference type="InterPro" id="IPR019587">
    <property type="entry name" value="Polyketide_cyclase/dehydratase"/>
</dbReference>
<name>A0ABV5Q3Y0_9ACTN</name>
<protein>
    <submittedName>
        <fullName evidence="2">SRPBCC family protein</fullName>
    </submittedName>
</protein>
<organism evidence="2 3">
    <name type="scientific">Nonomuraea roseola</name>
    <dbReference type="NCBI Taxonomy" id="46179"/>
    <lineage>
        <taxon>Bacteria</taxon>
        <taxon>Bacillati</taxon>
        <taxon>Actinomycetota</taxon>
        <taxon>Actinomycetes</taxon>
        <taxon>Streptosporangiales</taxon>
        <taxon>Streptosporangiaceae</taxon>
        <taxon>Nonomuraea</taxon>
    </lineage>
</organism>
<evidence type="ECO:0000313" key="3">
    <source>
        <dbReference type="Proteomes" id="UP001589646"/>
    </source>
</evidence>
<feature type="compositionally biased region" description="Polar residues" evidence="1">
    <location>
        <begin position="1"/>
        <end position="15"/>
    </location>
</feature>
<dbReference type="RefSeq" id="WP_346125033.1">
    <property type="nucleotide sequence ID" value="NZ_BAAAXC010000015.1"/>
</dbReference>
<dbReference type="Proteomes" id="UP001589646">
    <property type="component" value="Unassembled WGS sequence"/>
</dbReference>
<evidence type="ECO:0000256" key="1">
    <source>
        <dbReference type="SAM" id="MobiDB-lite"/>
    </source>
</evidence>
<proteinExistence type="predicted"/>
<feature type="region of interest" description="Disordered" evidence="1">
    <location>
        <begin position="1"/>
        <end position="25"/>
    </location>
</feature>
<dbReference type="Pfam" id="PF10604">
    <property type="entry name" value="Polyketide_cyc2"/>
    <property type="match status" value="1"/>
</dbReference>
<accession>A0ABV5Q3Y0</accession>
<comment type="caution">
    <text evidence="2">The sequence shown here is derived from an EMBL/GenBank/DDBJ whole genome shotgun (WGS) entry which is preliminary data.</text>
</comment>
<keyword evidence="3" id="KW-1185">Reference proteome</keyword>
<dbReference type="Gene3D" id="3.30.530.20">
    <property type="match status" value="1"/>
</dbReference>
<dbReference type="EMBL" id="JBHMCE010000008">
    <property type="protein sequence ID" value="MFB9530197.1"/>
    <property type="molecule type" value="Genomic_DNA"/>
</dbReference>
<gene>
    <name evidence="2" type="ORF">ACFFRN_26655</name>
</gene>
<sequence length="237" mass="26145">MTDNGPSTLSGQQSRPTDERTVRPRTRARLTALTVSLAIAGTLAGNLPAAQAATGRPLATHHGGGLQCRGEGVDTTAKIRYRTETLIKAPLSTIWKLQTDVERWPSWQKPVTSVKRLDPGPLRKHSRFRWTTPVPATPVSPPTTLVITSTVRQLQHHTCIRWTGPAIGEGLRIDRGVHVWTFTKVRGGVLVRTEETHAGDQIETDVPLATHFLGKGLEAWLRDLKTTAEARTQSRRR</sequence>
<dbReference type="InterPro" id="IPR023393">
    <property type="entry name" value="START-like_dom_sf"/>
</dbReference>
<dbReference type="SUPFAM" id="SSF55961">
    <property type="entry name" value="Bet v1-like"/>
    <property type="match status" value="1"/>
</dbReference>
<evidence type="ECO:0000313" key="2">
    <source>
        <dbReference type="EMBL" id="MFB9530197.1"/>
    </source>
</evidence>
<reference evidence="2 3" key="1">
    <citation type="submission" date="2024-09" db="EMBL/GenBank/DDBJ databases">
        <authorList>
            <person name="Sun Q."/>
            <person name="Mori K."/>
        </authorList>
    </citation>
    <scope>NUCLEOTIDE SEQUENCE [LARGE SCALE GENOMIC DNA]</scope>
    <source>
        <strain evidence="2 3">JCM 3323</strain>
    </source>
</reference>